<name>B7KB98_GLOC7</name>
<dbReference type="OrthoDB" id="1495443at2"/>
<evidence type="ECO:0000259" key="1">
    <source>
        <dbReference type="Pfam" id="PF26568"/>
    </source>
</evidence>
<dbReference type="Proteomes" id="UP000002384">
    <property type="component" value="Chromosome"/>
</dbReference>
<evidence type="ECO:0000313" key="2">
    <source>
        <dbReference type="EMBL" id="ACK71454.1"/>
    </source>
</evidence>
<accession>B7KB98</accession>
<feature type="domain" description="BanI/HgiCI C-terminal" evidence="1">
    <location>
        <begin position="193"/>
        <end position="322"/>
    </location>
</feature>
<dbReference type="AlphaFoldDB" id="B7KB98"/>
<reference evidence="3" key="1">
    <citation type="journal article" date="2011" name="MBio">
        <title>Novel metabolic attributes of the genus Cyanothece, comprising a group of unicellular nitrogen-fixing Cyanobacteria.</title>
        <authorList>
            <person name="Bandyopadhyay A."/>
            <person name="Elvitigala T."/>
            <person name="Welsh E."/>
            <person name="Stockel J."/>
            <person name="Liberton M."/>
            <person name="Min H."/>
            <person name="Sherman L.A."/>
            <person name="Pakrasi H.B."/>
        </authorList>
    </citation>
    <scope>NUCLEOTIDE SEQUENCE [LARGE SCALE GENOMIC DNA]</scope>
    <source>
        <strain evidence="3">PCC 7424</strain>
    </source>
</reference>
<dbReference type="EMBL" id="CP001291">
    <property type="protein sequence ID" value="ACK71454.1"/>
    <property type="molecule type" value="Genomic_DNA"/>
</dbReference>
<dbReference type="RefSeq" id="WP_015955051.1">
    <property type="nucleotide sequence ID" value="NC_011729.1"/>
</dbReference>
<dbReference type="KEGG" id="cyc:PCC7424_3052"/>
<keyword evidence="3" id="KW-1185">Reference proteome</keyword>
<protein>
    <recommendedName>
        <fullName evidence="1">BanI/HgiCI C-terminal domain-containing protein</fullName>
    </recommendedName>
</protein>
<dbReference type="HOGENOM" id="CLU_857174_0_0_3"/>
<proteinExistence type="predicted"/>
<sequence>MVEKTQKEKLNTVIEKNTFYFYNKEFEQEYESYLNCLNQTLLLLKNEIDNSNNKLSKELINTFLLREYGLDSILALTGISDESLKRLITLIRATNDETLTRVSLKTKWSSESVENINEWNIEKIKSLVIKNKDFREGLVNLFFEGATIPFLVKTIAPFNLKKLSISKLKFEVESIIDTLTRYKVKGSYYGKKQNNAETVIAEVISDLNLSYETGKLKDIVREHKSINRTMDFIIPNKKNPKIIIESSYLVTTSSGQGDKAKTEIGVSSIIKSSYPTAKFISFVDGMGWYVRKQDLARMVEAYEDVFTLHEDELTRFREFLSVCL</sequence>
<dbReference type="eggNOG" id="ENOG502Z8JH">
    <property type="taxonomic scope" value="Bacteria"/>
</dbReference>
<organism evidence="2 3">
    <name type="scientific">Gloeothece citriformis (strain PCC 7424)</name>
    <name type="common">Cyanothece sp. (strain PCC 7424)</name>
    <dbReference type="NCBI Taxonomy" id="65393"/>
    <lineage>
        <taxon>Bacteria</taxon>
        <taxon>Bacillati</taxon>
        <taxon>Cyanobacteriota</taxon>
        <taxon>Cyanophyceae</taxon>
        <taxon>Oscillatoriophycideae</taxon>
        <taxon>Chroococcales</taxon>
        <taxon>Aphanothecaceae</taxon>
        <taxon>Gloeothece</taxon>
        <taxon>Gloeothece citriformis</taxon>
    </lineage>
</organism>
<dbReference type="Pfam" id="PF26568">
    <property type="entry name" value="RE_BanI_C"/>
    <property type="match status" value="1"/>
</dbReference>
<evidence type="ECO:0000313" key="3">
    <source>
        <dbReference type="Proteomes" id="UP000002384"/>
    </source>
</evidence>
<dbReference type="InterPro" id="IPR058973">
    <property type="entry name" value="RE_BanI/HgiCI_C"/>
</dbReference>
<gene>
    <name evidence="2" type="ordered locus">PCC7424_3052</name>
</gene>
<dbReference type="STRING" id="65393.PCC7424_3052"/>